<accession>A0AAQ3JN58</accession>
<dbReference type="Proteomes" id="UP001327560">
    <property type="component" value="Chromosome 1"/>
</dbReference>
<dbReference type="Pfam" id="PF22996">
    <property type="entry name" value="C2H2-2nd_BIRD-IDD"/>
    <property type="match status" value="1"/>
</dbReference>
<organism evidence="3 4">
    <name type="scientific">Canna indica</name>
    <name type="common">Indian-shot</name>
    <dbReference type="NCBI Taxonomy" id="4628"/>
    <lineage>
        <taxon>Eukaryota</taxon>
        <taxon>Viridiplantae</taxon>
        <taxon>Streptophyta</taxon>
        <taxon>Embryophyta</taxon>
        <taxon>Tracheophyta</taxon>
        <taxon>Spermatophyta</taxon>
        <taxon>Magnoliopsida</taxon>
        <taxon>Liliopsida</taxon>
        <taxon>Zingiberales</taxon>
        <taxon>Cannaceae</taxon>
        <taxon>Canna</taxon>
    </lineage>
</organism>
<dbReference type="AlphaFoldDB" id="A0AAQ3JN58"/>
<keyword evidence="1" id="KW-0863">Zinc-finger</keyword>
<sequence>MLLAASNFVCEVYGKEFRRDQNLQIHRRGHNLPWSFSAKKAPSDATEVARARWWVYVCSEPSCVHHNPVMTASPILAMGALTVKS</sequence>
<keyword evidence="1" id="KW-0862">Zinc</keyword>
<evidence type="ECO:0000313" key="4">
    <source>
        <dbReference type="Proteomes" id="UP001327560"/>
    </source>
</evidence>
<reference evidence="3 4" key="1">
    <citation type="submission" date="2023-10" db="EMBL/GenBank/DDBJ databases">
        <title>Chromosome-scale genome assembly provides insights into flower coloration mechanisms of Canna indica.</title>
        <authorList>
            <person name="Li C."/>
        </authorList>
    </citation>
    <scope>NUCLEOTIDE SEQUENCE [LARGE SCALE GENOMIC DNA]</scope>
    <source>
        <tissue evidence="3">Flower</tissue>
    </source>
</reference>
<keyword evidence="1" id="KW-0479">Metal-binding</keyword>
<dbReference type="InterPro" id="IPR055186">
    <property type="entry name" value="C2H2-2nd_BIRD-IDD"/>
</dbReference>
<proteinExistence type="predicted"/>
<evidence type="ECO:0000313" key="3">
    <source>
        <dbReference type="EMBL" id="WOK93139.1"/>
    </source>
</evidence>
<dbReference type="InterPro" id="IPR013087">
    <property type="entry name" value="Znf_C2H2_type"/>
</dbReference>
<feature type="domain" description="C2H2-type" evidence="2">
    <location>
        <begin position="8"/>
        <end position="30"/>
    </location>
</feature>
<dbReference type="GO" id="GO:0008270">
    <property type="term" value="F:zinc ion binding"/>
    <property type="evidence" value="ECO:0007669"/>
    <property type="project" value="UniProtKB-KW"/>
</dbReference>
<dbReference type="PROSITE" id="PS50157">
    <property type="entry name" value="ZINC_FINGER_C2H2_2"/>
    <property type="match status" value="1"/>
</dbReference>
<evidence type="ECO:0000259" key="2">
    <source>
        <dbReference type="PROSITE" id="PS50157"/>
    </source>
</evidence>
<dbReference type="GO" id="GO:0003700">
    <property type="term" value="F:DNA-binding transcription factor activity"/>
    <property type="evidence" value="ECO:0007669"/>
    <property type="project" value="TreeGrafter"/>
</dbReference>
<dbReference type="GO" id="GO:0005634">
    <property type="term" value="C:nucleus"/>
    <property type="evidence" value="ECO:0007669"/>
    <property type="project" value="TreeGrafter"/>
</dbReference>
<gene>
    <name evidence="3" type="ORF">Cni_G01832</name>
</gene>
<dbReference type="PANTHER" id="PTHR10593">
    <property type="entry name" value="SERINE/THREONINE-PROTEIN KINASE RIO"/>
    <property type="match status" value="1"/>
</dbReference>
<keyword evidence="4" id="KW-1185">Reference proteome</keyword>
<dbReference type="PANTHER" id="PTHR10593:SF214">
    <property type="entry name" value="PROTEIN INDETERMINATE-DOMAIN 5, CHLOROPLASTIC"/>
    <property type="match status" value="1"/>
</dbReference>
<evidence type="ECO:0000256" key="1">
    <source>
        <dbReference type="PROSITE-ProRule" id="PRU00042"/>
    </source>
</evidence>
<dbReference type="InterPro" id="IPR031140">
    <property type="entry name" value="IDD1-16"/>
</dbReference>
<protein>
    <recommendedName>
        <fullName evidence="2">C2H2-type domain-containing protein</fullName>
    </recommendedName>
</protein>
<dbReference type="Gene3D" id="3.30.160.60">
    <property type="entry name" value="Classic Zinc Finger"/>
    <property type="match status" value="1"/>
</dbReference>
<name>A0AAQ3JN58_9LILI</name>
<dbReference type="EMBL" id="CP136890">
    <property type="protein sequence ID" value="WOK93139.1"/>
    <property type="molecule type" value="Genomic_DNA"/>
</dbReference>